<proteinExistence type="predicted"/>
<protein>
    <submittedName>
        <fullName evidence="2">Methyltransferase domain-containing protein</fullName>
    </submittedName>
</protein>
<evidence type="ECO:0000313" key="3">
    <source>
        <dbReference type="Proteomes" id="UP000824093"/>
    </source>
</evidence>
<feature type="domain" description="Tellurite resistance methyltransferase TehB-like" evidence="1">
    <location>
        <begin position="7"/>
        <end position="168"/>
    </location>
</feature>
<dbReference type="GO" id="GO:0008168">
    <property type="term" value="F:methyltransferase activity"/>
    <property type="evidence" value="ECO:0007669"/>
    <property type="project" value="UniProtKB-KW"/>
</dbReference>
<reference evidence="2" key="1">
    <citation type="submission" date="2020-10" db="EMBL/GenBank/DDBJ databases">
        <authorList>
            <person name="Gilroy R."/>
        </authorList>
    </citation>
    <scope>NUCLEOTIDE SEQUENCE</scope>
    <source>
        <strain evidence="2">CHK195-15760</strain>
    </source>
</reference>
<dbReference type="InterPro" id="IPR015985">
    <property type="entry name" value="TehB-like_dom"/>
</dbReference>
<accession>A0A9D1M1P3</accession>
<evidence type="ECO:0000259" key="1">
    <source>
        <dbReference type="Pfam" id="PF03848"/>
    </source>
</evidence>
<organism evidence="2 3">
    <name type="scientific">Candidatus Merdicola faecigallinarum</name>
    <dbReference type="NCBI Taxonomy" id="2840862"/>
    <lineage>
        <taxon>Bacteria</taxon>
        <taxon>Bacillati</taxon>
        <taxon>Bacillota</taxon>
        <taxon>Clostridia</taxon>
        <taxon>Candidatus Merdicola</taxon>
    </lineage>
</organism>
<dbReference type="CDD" id="cd02440">
    <property type="entry name" value="AdoMet_MTases"/>
    <property type="match status" value="1"/>
</dbReference>
<evidence type="ECO:0000313" key="2">
    <source>
        <dbReference type="EMBL" id="HIU52035.1"/>
    </source>
</evidence>
<keyword evidence="2" id="KW-0489">Methyltransferase</keyword>
<gene>
    <name evidence="2" type="ORF">IAB70_05415</name>
</gene>
<dbReference type="InterPro" id="IPR029063">
    <property type="entry name" value="SAM-dependent_MTases_sf"/>
</dbReference>
<dbReference type="Pfam" id="PF03848">
    <property type="entry name" value="TehB"/>
    <property type="match status" value="1"/>
</dbReference>
<dbReference type="Gene3D" id="3.40.50.150">
    <property type="entry name" value="Vaccinia Virus protein VP39"/>
    <property type="match status" value="1"/>
</dbReference>
<reference evidence="2" key="2">
    <citation type="journal article" date="2021" name="PeerJ">
        <title>Extensive microbial diversity within the chicken gut microbiome revealed by metagenomics and culture.</title>
        <authorList>
            <person name="Gilroy R."/>
            <person name="Ravi A."/>
            <person name="Getino M."/>
            <person name="Pursley I."/>
            <person name="Horton D.L."/>
            <person name="Alikhan N.F."/>
            <person name="Baker D."/>
            <person name="Gharbi K."/>
            <person name="Hall N."/>
            <person name="Watson M."/>
            <person name="Adriaenssens E.M."/>
            <person name="Foster-Nyarko E."/>
            <person name="Jarju S."/>
            <person name="Secka A."/>
            <person name="Antonio M."/>
            <person name="Oren A."/>
            <person name="Chaudhuri R.R."/>
            <person name="La Ragione R."/>
            <person name="Hildebrand F."/>
            <person name="Pallen M.J."/>
        </authorList>
    </citation>
    <scope>NUCLEOTIDE SEQUENCE</scope>
    <source>
        <strain evidence="2">CHK195-15760</strain>
    </source>
</reference>
<dbReference type="EMBL" id="DVNH01000041">
    <property type="protein sequence ID" value="HIU52035.1"/>
    <property type="molecule type" value="Genomic_DNA"/>
</dbReference>
<dbReference type="AlphaFoldDB" id="A0A9D1M1P3"/>
<name>A0A9D1M1P3_9FIRM</name>
<comment type="caution">
    <text evidence="2">The sequence shown here is derived from an EMBL/GenBank/DDBJ whole genome shotgun (WGS) entry which is preliminary data.</text>
</comment>
<dbReference type="GO" id="GO:0032259">
    <property type="term" value="P:methylation"/>
    <property type="evidence" value="ECO:0007669"/>
    <property type="project" value="UniProtKB-KW"/>
</dbReference>
<dbReference type="Proteomes" id="UP000824093">
    <property type="component" value="Unassembled WGS sequence"/>
</dbReference>
<dbReference type="SUPFAM" id="SSF53335">
    <property type="entry name" value="S-adenosyl-L-methionine-dependent methyltransferases"/>
    <property type="match status" value="1"/>
</dbReference>
<keyword evidence="2" id="KW-0808">Transferase</keyword>
<sequence>MKDIEKYYEITKNTPPHPLVKELMKMKITPQNAIDLGCGSGKDTVFLIKNGWNVLAIDQENTKDMIEQRLTEIERKKFRFKIQKFEEVELEKNDLLVANFSIPFCNKNYFEEFWKKITNSILEKGYFIGNFFGEHDSWNEIKENMVFLSKEQVLNLFEKEFKIVEYHEIEKDGNVGLGKRKHWHIYNIMAQKI</sequence>